<sequence>MPWKMFKVRVIILWLWKINIKVKKAFIFPKVLIKMVTSKINVTKYKERKLNMWVTIKEVNNDPTTWSKEINGKEEILIGPIKVTKVGMVAIKATKACNGGNQGNQRWNGGNQGNRSGTSSQQYQQKSYQPSLYNNQGQSSGDSELRGLMERMIKNQEQSDKEIRETN</sequence>
<feature type="region of interest" description="Disordered" evidence="1">
    <location>
        <begin position="99"/>
        <end position="167"/>
    </location>
</feature>
<feature type="compositionally biased region" description="Basic and acidic residues" evidence="1">
    <location>
        <begin position="143"/>
        <end position="167"/>
    </location>
</feature>
<proteinExistence type="predicted"/>
<evidence type="ECO:0008006" key="5">
    <source>
        <dbReference type="Google" id="ProtNLM"/>
    </source>
</evidence>
<accession>A0ABQ7VCD3</accession>
<keyword evidence="4" id="KW-1185">Reference proteome</keyword>
<organism evidence="3 4">
    <name type="scientific">Solanum tuberosum</name>
    <name type="common">Potato</name>
    <dbReference type="NCBI Taxonomy" id="4113"/>
    <lineage>
        <taxon>Eukaryota</taxon>
        <taxon>Viridiplantae</taxon>
        <taxon>Streptophyta</taxon>
        <taxon>Embryophyta</taxon>
        <taxon>Tracheophyta</taxon>
        <taxon>Spermatophyta</taxon>
        <taxon>Magnoliopsida</taxon>
        <taxon>eudicotyledons</taxon>
        <taxon>Gunneridae</taxon>
        <taxon>Pentapetalae</taxon>
        <taxon>asterids</taxon>
        <taxon>lamiids</taxon>
        <taxon>Solanales</taxon>
        <taxon>Solanaceae</taxon>
        <taxon>Solanoideae</taxon>
        <taxon>Solaneae</taxon>
        <taxon>Solanum</taxon>
    </lineage>
</organism>
<evidence type="ECO:0000313" key="3">
    <source>
        <dbReference type="EMBL" id="KAH0761443.1"/>
    </source>
</evidence>
<feature type="chain" id="PRO_5046070253" description="Integrase core domain containing protein" evidence="2">
    <location>
        <begin position="26"/>
        <end position="167"/>
    </location>
</feature>
<protein>
    <recommendedName>
        <fullName evidence="5">Integrase core domain containing protein</fullName>
    </recommendedName>
</protein>
<dbReference type="EMBL" id="JAIVGD010000013">
    <property type="protein sequence ID" value="KAH0761443.1"/>
    <property type="molecule type" value="Genomic_DNA"/>
</dbReference>
<evidence type="ECO:0000256" key="1">
    <source>
        <dbReference type="SAM" id="MobiDB-lite"/>
    </source>
</evidence>
<feature type="signal peptide" evidence="2">
    <location>
        <begin position="1"/>
        <end position="25"/>
    </location>
</feature>
<dbReference type="Proteomes" id="UP000826656">
    <property type="component" value="Unassembled WGS sequence"/>
</dbReference>
<keyword evidence="2" id="KW-0732">Signal</keyword>
<name>A0ABQ7VCD3_SOLTU</name>
<gene>
    <name evidence="3" type="ORF">KY290_017516</name>
</gene>
<comment type="caution">
    <text evidence="3">The sequence shown here is derived from an EMBL/GenBank/DDBJ whole genome shotgun (WGS) entry which is preliminary data.</text>
</comment>
<reference evidence="3 4" key="1">
    <citation type="journal article" date="2021" name="bioRxiv">
        <title>Chromosome-scale and haplotype-resolved genome assembly of a tetraploid potato cultivar.</title>
        <authorList>
            <person name="Sun H."/>
            <person name="Jiao W.-B."/>
            <person name="Krause K."/>
            <person name="Campoy J.A."/>
            <person name="Goel M."/>
            <person name="Folz-Donahue K."/>
            <person name="Kukat C."/>
            <person name="Huettel B."/>
            <person name="Schneeberger K."/>
        </authorList>
    </citation>
    <scope>NUCLEOTIDE SEQUENCE [LARGE SCALE GENOMIC DNA]</scope>
    <source>
        <strain evidence="3">SolTubOtavaFocal</strain>
        <tissue evidence="3">Leaves</tissue>
    </source>
</reference>
<feature type="compositionally biased region" description="Low complexity" evidence="1">
    <location>
        <begin position="103"/>
        <end position="133"/>
    </location>
</feature>
<evidence type="ECO:0000313" key="4">
    <source>
        <dbReference type="Proteomes" id="UP000826656"/>
    </source>
</evidence>
<evidence type="ECO:0000256" key="2">
    <source>
        <dbReference type="SAM" id="SignalP"/>
    </source>
</evidence>